<gene>
    <name evidence="9" type="ORF">CHS0354_033647</name>
</gene>
<reference evidence="9" key="3">
    <citation type="submission" date="2023-05" db="EMBL/GenBank/DDBJ databases">
        <authorList>
            <person name="Smith C.H."/>
        </authorList>
    </citation>
    <scope>NUCLEOTIDE SEQUENCE</scope>
    <source>
        <strain evidence="9">CHS0354</strain>
        <tissue evidence="9">Mantle</tissue>
    </source>
</reference>
<dbReference type="EC" id="6.3.5.7" evidence="7"/>
<comment type="caution">
    <text evidence="9">The sequence shown here is derived from an EMBL/GenBank/DDBJ whole genome shotgun (WGS) entry which is preliminary data.</text>
</comment>
<reference evidence="9" key="1">
    <citation type="journal article" date="2021" name="Genome Biol. Evol.">
        <title>A High-Quality Reference Genome for a Parasitic Bivalve with Doubly Uniparental Inheritance (Bivalvia: Unionida).</title>
        <authorList>
            <person name="Smith C.H."/>
        </authorList>
    </citation>
    <scope>NUCLEOTIDE SEQUENCE</scope>
    <source>
        <strain evidence="9">CHS0354</strain>
    </source>
</reference>
<keyword evidence="5 7" id="KW-0648">Protein biosynthesis</keyword>
<comment type="subunit">
    <text evidence="7">Subunit of the heterotrimeric GatCAB amidotransferase (AdT) complex, composed of A, B and C subunits.</text>
</comment>
<dbReference type="GO" id="GO:0070681">
    <property type="term" value="P:glutaminyl-tRNAGln biosynthesis via transamidation"/>
    <property type="evidence" value="ECO:0007669"/>
    <property type="project" value="UniProtKB-UniRule"/>
</dbReference>
<dbReference type="InterPro" id="IPR004412">
    <property type="entry name" value="GatA"/>
</dbReference>
<evidence type="ECO:0000259" key="8">
    <source>
        <dbReference type="Pfam" id="PF01425"/>
    </source>
</evidence>
<dbReference type="PANTHER" id="PTHR11895:SF7">
    <property type="entry name" value="GLUTAMYL-TRNA(GLN) AMIDOTRANSFERASE SUBUNIT A, MITOCHONDRIAL"/>
    <property type="match status" value="1"/>
</dbReference>
<dbReference type="HAMAP" id="MF_00120">
    <property type="entry name" value="GatA"/>
    <property type="match status" value="1"/>
</dbReference>
<dbReference type="GO" id="GO:0030956">
    <property type="term" value="C:glutamyl-tRNA(Gln) amidotransferase complex"/>
    <property type="evidence" value="ECO:0007669"/>
    <property type="project" value="UniProtKB-UniRule"/>
</dbReference>
<protein>
    <recommendedName>
        <fullName evidence="7">Glutamyl-tRNA(Gln) amidotransferase subunit A, mitochondrial</fullName>
        <shortName evidence="7">Glu-AdT subunit A</shortName>
        <ecNumber evidence="7">6.3.5.7</ecNumber>
    </recommendedName>
</protein>
<feature type="domain" description="Amidase" evidence="8">
    <location>
        <begin position="206"/>
        <end position="526"/>
    </location>
</feature>
<dbReference type="EMBL" id="JAEAOA010001970">
    <property type="protein sequence ID" value="KAK3583874.1"/>
    <property type="molecule type" value="Genomic_DNA"/>
</dbReference>
<keyword evidence="7" id="KW-0496">Mitochondrion</keyword>
<comment type="catalytic activity">
    <reaction evidence="6 7">
        <text>L-glutamyl-tRNA(Gln) + L-glutamine + ATP + H2O = L-glutaminyl-tRNA(Gln) + L-glutamate + ADP + phosphate + H(+)</text>
        <dbReference type="Rhea" id="RHEA:17521"/>
        <dbReference type="Rhea" id="RHEA-COMP:9681"/>
        <dbReference type="Rhea" id="RHEA-COMP:9684"/>
        <dbReference type="ChEBI" id="CHEBI:15377"/>
        <dbReference type="ChEBI" id="CHEBI:15378"/>
        <dbReference type="ChEBI" id="CHEBI:29985"/>
        <dbReference type="ChEBI" id="CHEBI:30616"/>
        <dbReference type="ChEBI" id="CHEBI:43474"/>
        <dbReference type="ChEBI" id="CHEBI:58359"/>
        <dbReference type="ChEBI" id="CHEBI:78520"/>
        <dbReference type="ChEBI" id="CHEBI:78521"/>
        <dbReference type="ChEBI" id="CHEBI:456216"/>
        <dbReference type="EC" id="6.3.5.7"/>
    </reaction>
</comment>
<comment type="function">
    <text evidence="7">Allows the formation of correctly charged Gln-tRNA(Gln) through the transamidation of misacylated Glu-tRNA(Gln) in the mitochondria. The reaction takes place in the presence of glutamine and ATP through an activated gamma-phospho-Glu-tRNA(Gln).</text>
</comment>
<feature type="active site" description="Charge relay system" evidence="7">
    <location>
        <position position="75"/>
    </location>
</feature>
<keyword evidence="2 7" id="KW-0436">Ligase</keyword>
<dbReference type="InterPro" id="IPR023631">
    <property type="entry name" value="Amidase_dom"/>
</dbReference>
<sequence length="547" mass="60324">MLSLTLKEVIHQIQQGKICAKELCEKCIARAARVKELNAFTTETHNIAKKQASASAERQATHATLPLDGVPVAVKDNFCTKGIRTTCASHMLESFLPPYNATMVEKLLNNGACLLGKTNLDEFGMGCGSIDSIYGPVRNPWNYHFVCQSLEEAGLQLGSKESHSMTYSQLKARGIHMSAQSRSKVLRQTREAEKMTEDVHCGSDWYIAGGSSGGSAVAVASGVCFGALGSDTGGSVRNPASYCGVVGFKPTYGRLSRHGLIPLVNSLDVPGIFTRTVEDAAILFNHLGGHDVNDSTTVSDPFHKQDLPDISIKDLCIGIPKEYHSPGISEEILNAWKWAADLFEKAGAKVIQVSLPHTQYSIVCYSVLCCCEVASNMARYDGIEFGYRAENNESTEELIAASRHYGFNDVVQGRIFAGNYFLLRQNYEKYFMKAQKVRRLISEDFQKVYSKKVDILLTPTTPTEAPLYSWFSEQDNRTRTAEQDVYTQPVNMAGVPAVSVPVRLSQAGLPVSLQLIGQSFKDHDLLTVAKWFEQQVKFPRLDLSYLD</sequence>
<comment type="subcellular location">
    <subcellularLocation>
        <location evidence="7">Mitochondrion</location>
    </subcellularLocation>
</comment>
<proteinExistence type="inferred from homology"/>
<dbReference type="Proteomes" id="UP001195483">
    <property type="component" value="Unassembled WGS sequence"/>
</dbReference>
<keyword evidence="4 7" id="KW-0067">ATP-binding</keyword>
<evidence type="ECO:0000256" key="2">
    <source>
        <dbReference type="ARBA" id="ARBA00022598"/>
    </source>
</evidence>
<dbReference type="GO" id="GO:0005524">
    <property type="term" value="F:ATP binding"/>
    <property type="evidence" value="ECO:0007669"/>
    <property type="project" value="UniProtKB-KW"/>
</dbReference>
<reference evidence="9" key="2">
    <citation type="journal article" date="2021" name="Genome Biol. Evol.">
        <title>Developing a high-quality reference genome for a parasitic bivalve with doubly uniparental inheritance (Bivalvia: Unionida).</title>
        <authorList>
            <person name="Smith C.H."/>
        </authorList>
    </citation>
    <scope>NUCLEOTIDE SEQUENCE</scope>
    <source>
        <strain evidence="9">CHS0354</strain>
        <tissue evidence="9">Mantle</tissue>
    </source>
</reference>
<dbReference type="InterPro" id="IPR020556">
    <property type="entry name" value="Amidase_CS"/>
</dbReference>
<dbReference type="Gene3D" id="3.90.1300.10">
    <property type="entry name" value="Amidase signature (AS) domain"/>
    <property type="match status" value="1"/>
</dbReference>
<comment type="similarity">
    <text evidence="1 7">Belongs to the amidase family. GatA subfamily.</text>
</comment>
<dbReference type="GO" id="GO:0032543">
    <property type="term" value="P:mitochondrial translation"/>
    <property type="evidence" value="ECO:0007669"/>
    <property type="project" value="UniProtKB-UniRule"/>
</dbReference>
<feature type="active site" description="Charge relay system" evidence="7">
    <location>
        <position position="211"/>
    </location>
</feature>
<dbReference type="Pfam" id="PF01425">
    <property type="entry name" value="Amidase"/>
    <property type="match status" value="2"/>
</dbReference>
<dbReference type="InterPro" id="IPR000120">
    <property type="entry name" value="Amidase"/>
</dbReference>
<evidence type="ECO:0000313" key="10">
    <source>
        <dbReference type="Proteomes" id="UP001195483"/>
    </source>
</evidence>
<dbReference type="InterPro" id="IPR036928">
    <property type="entry name" value="AS_sf"/>
</dbReference>
<evidence type="ECO:0000256" key="7">
    <source>
        <dbReference type="HAMAP-Rule" id="MF_03150"/>
    </source>
</evidence>
<evidence type="ECO:0000256" key="3">
    <source>
        <dbReference type="ARBA" id="ARBA00022741"/>
    </source>
</evidence>
<keyword evidence="10" id="KW-1185">Reference proteome</keyword>
<dbReference type="PROSITE" id="PS00571">
    <property type="entry name" value="AMIDASES"/>
    <property type="match status" value="1"/>
</dbReference>
<organism evidence="9 10">
    <name type="scientific">Potamilus streckersoni</name>
    <dbReference type="NCBI Taxonomy" id="2493646"/>
    <lineage>
        <taxon>Eukaryota</taxon>
        <taxon>Metazoa</taxon>
        <taxon>Spiralia</taxon>
        <taxon>Lophotrochozoa</taxon>
        <taxon>Mollusca</taxon>
        <taxon>Bivalvia</taxon>
        <taxon>Autobranchia</taxon>
        <taxon>Heteroconchia</taxon>
        <taxon>Palaeoheterodonta</taxon>
        <taxon>Unionida</taxon>
        <taxon>Unionoidea</taxon>
        <taxon>Unionidae</taxon>
        <taxon>Ambleminae</taxon>
        <taxon>Lampsilini</taxon>
        <taxon>Potamilus</taxon>
    </lineage>
</organism>
<evidence type="ECO:0000256" key="5">
    <source>
        <dbReference type="ARBA" id="ARBA00022917"/>
    </source>
</evidence>
<evidence type="ECO:0000313" key="9">
    <source>
        <dbReference type="EMBL" id="KAK3583874.1"/>
    </source>
</evidence>
<feature type="domain" description="Amidase" evidence="8">
    <location>
        <begin position="22"/>
        <end position="147"/>
    </location>
</feature>
<feature type="active site" description="Acyl-ester intermediate" evidence="7">
    <location>
        <position position="235"/>
    </location>
</feature>
<dbReference type="GO" id="GO:0005739">
    <property type="term" value="C:mitochondrion"/>
    <property type="evidence" value="ECO:0007669"/>
    <property type="project" value="UniProtKB-SubCell"/>
</dbReference>
<name>A0AAE0VN01_9BIVA</name>
<evidence type="ECO:0000256" key="4">
    <source>
        <dbReference type="ARBA" id="ARBA00022840"/>
    </source>
</evidence>
<dbReference type="AlphaFoldDB" id="A0AAE0VN01"/>
<evidence type="ECO:0000256" key="6">
    <source>
        <dbReference type="ARBA" id="ARBA00047407"/>
    </source>
</evidence>
<dbReference type="GO" id="GO:0050567">
    <property type="term" value="F:glutaminyl-tRNA synthase (glutamine-hydrolyzing) activity"/>
    <property type="evidence" value="ECO:0007669"/>
    <property type="project" value="UniProtKB-UniRule"/>
</dbReference>
<keyword evidence="3 7" id="KW-0547">Nucleotide-binding</keyword>
<accession>A0AAE0VN01</accession>
<evidence type="ECO:0000256" key="1">
    <source>
        <dbReference type="ARBA" id="ARBA00008069"/>
    </source>
</evidence>
<dbReference type="PANTHER" id="PTHR11895">
    <property type="entry name" value="TRANSAMIDASE"/>
    <property type="match status" value="1"/>
</dbReference>
<dbReference type="SUPFAM" id="SSF75304">
    <property type="entry name" value="Amidase signature (AS) enzymes"/>
    <property type="match status" value="2"/>
</dbReference>